<dbReference type="Gene3D" id="3.50.50.60">
    <property type="entry name" value="FAD/NAD(P)-binding domain"/>
    <property type="match status" value="2"/>
</dbReference>
<dbReference type="Proteomes" id="UP000199421">
    <property type="component" value="Unassembled WGS sequence"/>
</dbReference>
<dbReference type="AlphaFoldDB" id="A0A1H7KTR8"/>
<dbReference type="SUPFAM" id="SSF51905">
    <property type="entry name" value="FAD/NAD(P)-binding domain"/>
    <property type="match status" value="2"/>
</dbReference>
<keyword evidence="5" id="KW-1185">Reference proteome</keyword>
<accession>A0A1H7KTR8</accession>
<dbReference type="GO" id="GO:0016491">
    <property type="term" value="F:oxidoreductase activity"/>
    <property type="evidence" value="ECO:0007669"/>
    <property type="project" value="UniProtKB-KW"/>
</dbReference>
<dbReference type="Pfam" id="PF07992">
    <property type="entry name" value="Pyr_redox_2"/>
    <property type="match status" value="1"/>
</dbReference>
<sequence>MVFGDLAPINITGIKTNRSENNREITSNLYEGQVNDRNPESIDLSRQLETKDNHKKISRREVIKQGGLALSFFALPFPLTSFLNFNEMTDNKNFDVIIIGGSYSGLSVAMTLGRALRNVLIIDSGLPCNRQTPHSHNFLTQDGEKPSVIGEKAKEQVLKYDTVKFLTDLAVNAKKNDNGFEISTQSGKTFSVGKLVFATGLKDKMLNIKGFSECWGITVLHCPYCHGYEVKNEKTGILANGYGAFHLSRLINNWTEDLTIFTNGKSELTQEQTDEIKRHNISIVEKEIASLKHKDGVVEEIVFSDNSTFQLEAIYSRPPFEQHCKIPELLGCELTEQGLIKVDAFQKTTVDNIFACGDNTNPLRAVSYAVSTGNNTGVYLNNVLVEEDFLK</sequence>
<evidence type="ECO:0000259" key="3">
    <source>
        <dbReference type="Pfam" id="PF07992"/>
    </source>
</evidence>
<name>A0A1H7KTR8_OLID1</name>
<gene>
    <name evidence="4" type="ORF">SAMN05661044_01443</name>
</gene>
<evidence type="ECO:0000313" key="5">
    <source>
        <dbReference type="Proteomes" id="UP000199421"/>
    </source>
</evidence>
<evidence type="ECO:0000313" key="4">
    <source>
        <dbReference type="EMBL" id="SEK89465.1"/>
    </source>
</evidence>
<evidence type="ECO:0000256" key="1">
    <source>
        <dbReference type="ARBA" id="ARBA00022630"/>
    </source>
</evidence>
<organism evidence="4 5">
    <name type="scientific">Olivibacter domesticus</name>
    <name type="common">Pseudosphingobacterium domesticum</name>
    <dbReference type="NCBI Taxonomy" id="407022"/>
    <lineage>
        <taxon>Bacteria</taxon>
        <taxon>Pseudomonadati</taxon>
        <taxon>Bacteroidota</taxon>
        <taxon>Sphingobacteriia</taxon>
        <taxon>Sphingobacteriales</taxon>
        <taxon>Sphingobacteriaceae</taxon>
        <taxon>Olivibacter</taxon>
    </lineage>
</organism>
<dbReference type="EMBL" id="FOAF01000001">
    <property type="protein sequence ID" value="SEK89465.1"/>
    <property type="molecule type" value="Genomic_DNA"/>
</dbReference>
<feature type="domain" description="FAD/NAD(P)-binding" evidence="3">
    <location>
        <begin position="94"/>
        <end position="373"/>
    </location>
</feature>
<dbReference type="PRINTS" id="PR00368">
    <property type="entry name" value="FADPNR"/>
</dbReference>
<evidence type="ECO:0000256" key="2">
    <source>
        <dbReference type="ARBA" id="ARBA00023002"/>
    </source>
</evidence>
<protein>
    <submittedName>
        <fullName evidence="4">Thioredoxin reductase</fullName>
    </submittedName>
</protein>
<proteinExistence type="predicted"/>
<dbReference type="STRING" id="407022.SAMN05661044_01443"/>
<dbReference type="InterPro" id="IPR050097">
    <property type="entry name" value="Ferredoxin-NADP_redctase_2"/>
</dbReference>
<dbReference type="InterPro" id="IPR036188">
    <property type="entry name" value="FAD/NAD-bd_sf"/>
</dbReference>
<dbReference type="PANTHER" id="PTHR48105">
    <property type="entry name" value="THIOREDOXIN REDUCTASE 1-RELATED-RELATED"/>
    <property type="match status" value="1"/>
</dbReference>
<dbReference type="InterPro" id="IPR023753">
    <property type="entry name" value="FAD/NAD-binding_dom"/>
</dbReference>
<reference evidence="5" key="1">
    <citation type="submission" date="2016-10" db="EMBL/GenBank/DDBJ databases">
        <authorList>
            <person name="Varghese N."/>
            <person name="Submissions S."/>
        </authorList>
    </citation>
    <scope>NUCLEOTIDE SEQUENCE [LARGE SCALE GENOMIC DNA]</scope>
    <source>
        <strain evidence="5">DSM 18733</strain>
    </source>
</reference>
<dbReference type="RefSeq" id="WP_238383687.1">
    <property type="nucleotide sequence ID" value="NZ_FOAF01000001.1"/>
</dbReference>
<keyword evidence="2" id="KW-0560">Oxidoreductase</keyword>
<keyword evidence="1" id="KW-0285">Flavoprotein</keyword>
<dbReference type="PRINTS" id="PR00469">
    <property type="entry name" value="PNDRDTASEII"/>
</dbReference>